<sequence length="65" mass="6633">MLPCRNAQRRYDSINRSLLKAALMVISVRAGLGTGGSGDRLGSGGTSGHCSGLDGSGLAEQQRDG</sequence>
<feature type="region of interest" description="Disordered" evidence="1">
    <location>
        <begin position="35"/>
        <end position="65"/>
    </location>
</feature>
<gene>
    <name evidence="2" type="ORF">EYF80_067086</name>
</gene>
<organism evidence="2 3">
    <name type="scientific">Liparis tanakae</name>
    <name type="common">Tanaka's snailfish</name>
    <dbReference type="NCBI Taxonomy" id="230148"/>
    <lineage>
        <taxon>Eukaryota</taxon>
        <taxon>Metazoa</taxon>
        <taxon>Chordata</taxon>
        <taxon>Craniata</taxon>
        <taxon>Vertebrata</taxon>
        <taxon>Euteleostomi</taxon>
        <taxon>Actinopterygii</taxon>
        <taxon>Neopterygii</taxon>
        <taxon>Teleostei</taxon>
        <taxon>Neoteleostei</taxon>
        <taxon>Acanthomorphata</taxon>
        <taxon>Eupercaria</taxon>
        <taxon>Perciformes</taxon>
        <taxon>Cottioidei</taxon>
        <taxon>Cottales</taxon>
        <taxon>Liparidae</taxon>
        <taxon>Liparis</taxon>
    </lineage>
</organism>
<evidence type="ECO:0000313" key="2">
    <source>
        <dbReference type="EMBL" id="TNN22798.1"/>
    </source>
</evidence>
<keyword evidence="3" id="KW-1185">Reference proteome</keyword>
<feature type="compositionally biased region" description="Gly residues" evidence="1">
    <location>
        <begin position="35"/>
        <end position="47"/>
    </location>
</feature>
<dbReference type="AlphaFoldDB" id="A0A4Z2E244"/>
<proteinExistence type="predicted"/>
<protein>
    <submittedName>
        <fullName evidence="2">Uncharacterized protein</fullName>
    </submittedName>
</protein>
<evidence type="ECO:0000313" key="3">
    <source>
        <dbReference type="Proteomes" id="UP000314294"/>
    </source>
</evidence>
<name>A0A4Z2E244_9TELE</name>
<reference evidence="2 3" key="1">
    <citation type="submission" date="2019-03" db="EMBL/GenBank/DDBJ databases">
        <title>First draft genome of Liparis tanakae, snailfish: a comprehensive survey of snailfish specific genes.</title>
        <authorList>
            <person name="Kim W."/>
            <person name="Song I."/>
            <person name="Jeong J.-H."/>
            <person name="Kim D."/>
            <person name="Kim S."/>
            <person name="Ryu S."/>
            <person name="Song J.Y."/>
            <person name="Lee S.K."/>
        </authorList>
    </citation>
    <scope>NUCLEOTIDE SEQUENCE [LARGE SCALE GENOMIC DNA]</scope>
    <source>
        <tissue evidence="2">Muscle</tissue>
    </source>
</reference>
<dbReference type="Proteomes" id="UP000314294">
    <property type="component" value="Unassembled WGS sequence"/>
</dbReference>
<dbReference type="EMBL" id="SRLO01020954">
    <property type="protein sequence ID" value="TNN22798.1"/>
    <property type="molecule type" value="Genomic_DNA"/>
</dbReference>
<evidence type="ECO:0000256" key="1">
    <source>
        <dbReference type="SAM" id="MobiDB-lite"/>
    </source>
</evidence>
<accession>A0A4Z2E244</accession>
<comment type="caution">
    <text evidence="2">The sequence shown here is derived from an EMBL/GenBank/DDBJ whole genome shotgun (WGS) entry which is preliminary data.</text>
</comment>